<keyword evidence="3" id="KW-0175">Coiled coil</keyword>
<dbReference type="PROSITE" id="PS50158">
    <property type="entry name" value="ZF_CCHC"/>
    <property type="match status" value="1"/>
</dbReference>
<evidence type="ECO:0000313" key="7">
    <source>
        <dbReference type="Proteomes" id="UP001497512"/>
    </source>
</evidence>
<evidence type="ECO:0000256" key="2">
    <source>
        <dbReference type="PROSITE-ProRule" id="PRU00117"/>
    </source>
</evidence>
<feature type="compositionally biased region" description="Acidic residues" evidence="4">
    <location>
        <begin position="1"/>
        <end position="13"/>
    </location>
</feature>
<name>A0ABP0TB04_9BRYO</name>
<dbReference type="PANTHER" id="PTHR34210">
    <property type="entry name" value="OS01G0252900 PROTEIN"/>
    <property type="match status" value="1"/>
</dbReference>
<gene>
    <name evidence="6" type="ORF">CSSPTR1EN2_LOCUS1098</name>
</gene>
<dbReference type="SUPFAM" id="SSF57756">
    <property type="entry name" value="Retrovirus zinc finger-like domains"/>
    <property type="match status" value="1"/>
</dbReference>
<sequence length="489" mass="55198">MADQLDDDRDEEWFKEVYGTEYTGPPKAPRGGDTRREVAPAAKASNKRLNTNVSDSEDEDEPRDPNAVPTDFTSREAKVWEAKAKAVERNWKRRKEEELTCHLCGEVGHFSQGCPTTLGGNRKSGEVVERIPLRDKRLKPRIIGTGGAIIQGIEKDTNCRLKLEDNLTAGPGAFFVKITGPDRMTVIKAVNAVRKLVDQVEEEWKQQPVGWKAQGAERGSRGGAPAVNPLITAQMQHIAVQRLQHVNAGSGRTESAPPVDEEKRTIEHIASQLEARRQWEAVSGSSQHSLNGSYTEDGGSTFYPDNAGLYPNQAEQGMELELEYDEHSLDELERRFLEETIELTKDQNKEEDKENARHRKILREIQEQYQQKMTQLRAKQAKQREDFLRHEAHMRYQQPPSTGYGHYPYARSVPPYDDSLPPYDMTYEQQIPTDTTHGHPLVYESYSDAGGASYNRKQGYDGSKVHSKNQVYETSSHPYGGSPPYPAYG</sequence>
<dbReference type="Gene3D" id="3.30.1370.10">
    <property type="entry name" value="K Homology domain, type 1"/>
    <property type="match status" value="1"/>
</dbReference>
<evidence type="ECO:0000256" key="4">
    <source>
        <dbReference type="SAM" id="MobiDB-lite"/>
    </source>
</evidence>
<proteinExistence type="predicted"/>
<evidence type="ECO:0000256" key="1">
    <source>
        <dbReference type="PROSITE-ProRule" id="PRU00047"/>
    </source>
</evidence>
<accession>A0ABP0TB04</accession>
<dbReference type="Proteomes" id="UP001497512">
    <property type="component" value="Chromosome 1"/>
</dbReference>
<evidence type="ECO:0000256" key="3">
    <source>
        <dbReference type="SAM" id="Coils"/>
    </source>
</evidence>
<keyword evidence="2" id="KW-0694">RNA-binding</keyword>
<feature type="region of interest" description="Disordered" evidence="4">
    <location>
        <begin position="1"/>
        <end position="75"/>
    </location>
</feature>
<dbReference type="PANTHER" id="PTHR34210:SF3">
    <property type="entry name" value="CCHC-TYPE DOMAIN-CONTAINING PROTEIN"/>
    <property type="match status" value="1"/>
</dbReference>
<dbReference type="PROSITE" id="PS50084">
    <property type="entry name" value="KH_TYPE_1"/>
    <property type="match status" value="1"/>
</dbReference>
<keyword evidence="7" id="KW-1185">Reference proteome</keyword>
<keyword evidence="1" id="KW-0863">Zinc-finger</keyword>
<dbReference type="SMART" id="SM00322">
    <property type="entry name" value="KH"/>
    <property type="match status" value="1"/>
</dbReference>
<reference evidence="6 7" key="1">
    <citation type="submission" date="2024-02" db="EMBL/GenBank/DDBJ databases">
        <authorList>
            <consortium name="ELIXIR-Norway"/>
            <consortium name="Elixir Norway"/>
        </authorList>
    </citation>
    <scope>NUCLEOTIDE SEQUENCE [LARGE SCALE GENOMIC DNA]</scope>
</reference>
<feature type="coiled-coil region" evidence="3">
    <location>
        <begin position="329"/>
        <end position="386"/>
    </location>
</feature>
<feature type="region of interest" description="Disordered" evidence="4">
    <location>
        <begin position="430"/>
        <end position="489"/>
    </location>
</feature>
<dbReference type="InterPro" id="IPR004088">
    <property type="entry name" value="KH_dom_type_1"/>
</dbReference>
<dbReference type="Pfam" id="PF00013">
    <property type="entry name" value="KH_1"/>
    <property type="match status" value="1"/>
</dbReference>
<protein>
    <recommendedName>
        <fullName evidence="5">CCHC-type domain-containing protein</fullName>
    </recommendedName>
</protein>
<dbReference type="InterPro" id="IPR036612">
    <property type="entry name" value="KH_dom_type_1_sf"/>
</dbReference>
<feature type="compositionally biased region" description="Polar residues" evidence="4">
    <location>
        <begin position="283"/>
        <end position="294"/>
    </location>
</feature>
<evidence type="ECO:0000313" key="6">
    <source>
        <dbReference type="EMBL" id="CAK9190853.1"/>
    </source>
</evidence>
<keyword evidence="1" id="KW-0862">Zinc</keyword>
<evidence type="ECO:0000259" key="5">
    <source>
        <dbReference type="PROSITE" id="PS50158"/>
    </source>
</evidence>
<organism evidence="6 7">
    <name type="scientific">Sphagnum troendelagicum</name>
    <dbReference type="NCBI Taxonomy" id="128251"/>
    <lineage>
        <taxon>Eukaryota</taxon>
        <taxon>Viridiplantae</taxon>
        <taxon>Streptophyta</taxon>
        <taxon>Embryophyta</taxon>
        <taxon>Bryophyta</taxon>
        <taxon>Sphagnophytina</taxon>
        <taxon>Sphagnopsida</taxon>
        <taxon>Sphagnales</taxon>
        <taxon>Sphagnaceae</taxon>
        <taxon>Sphagnum</taxon>
    </lineage>
</organism>
<keyword evidence="1" id="KW-0479">Metal-binding</keyword>
<dbReference type="InterPro" id="IPR036875">
    <property type="entry name" value="Znf_CCHC_sf"/>
</dbReference>
<feature type="domain" description="CCHC-type" evidence="5">
    <location>
        <begin position="101"/>
        <end position="115"/>
    </location>
</feature>
<dbReference type="CDD" id="cd00105">
    <property type="entry name" value="KH-I"/>
    <property type="match status" value="1"/>
</dbReference>
<dbReference type="InterPro" id="IPR001878">
    <property type="entry name" value="Znf_CCHC"/>
</dbReference>
<dbReference type="SUPFAM" id="SSF54791">
    <property type="entry name" value="Eukaryotic type KH-domain (KH-domain type I)"/>
    <property type="match status" value="1"/>
</dbReference>
<dbReference type="EMBL" id="OZ019893">
    <property type="protein sequence ID" value="CAK9190853.1"/>
    <property type="molecule type" value="Genomic_DNA"/>
</dbReference>
<feature type="region of interest" description="Disordered" evidence="4">
    <location>
        <begin position="278"/>
        <end position="305"/>
    </location>
</feature>
<dbReference type="InterPro" id="IPR004087">
    <property type="entry name" value="KH_dom"/>
</dbReference>